<name>A0A2G2XSY6_CAPBA</name>
<reference evidence="3" key="2">
    <citation type="journal article" date="2017" name="J. Anim. Genet.">
        <title>Multiple reference genome sequences of hot pepper reveal the massive evolution of plant disease resistance genes by retroduplication.</title>
        <authorList>
            <person name="Kim S."/>
            <person name="Park J."/>
            <person name="Yeom S.-I."/>
            <person name="Kim Y.-M."/>
            <person name="Seo E."/>
            <person name="Kim K.-T."/>
            <person name="Kim M.-S."/>
            <person name="Lee J.M."/>
            <person name="Cheong K."/>
            <person name="Shin H.-S."/>
            <person name="Kim S.-B."/>
            <person name="Han K."/>
            <person name="Lee J."/>
            <person name="Park M."/>
            <person name="Lee H.-A."/>
            <person name="Lee H.-Y."/>
            <person name="Lee Y."/>
            <person name="Oh S."/>
            <person name="Lee J.H."/>
            <person name="Choi E."/>
            <person name="Choi E."/>
            <person name="Lee S.E."/>
            <person name="Jeon J."/>
            <person name="Kim H."/>
            <person name="Choi G."/>
            <person name="Song H."/>
            <person name="Lee J."/>
            <person name="Lee S.-C."/>
            <person name="Kwon J.-K."/>
            <person name="Lee H.-Y."/>
            <person name="Koo N."/>
            <person name="Hong Y."/>
            <person name="Kim R.W."/>
            <person name="Kang W.-H."/>
            <person name="Huh J.H."/>
            <person name="Kang B.-C."/>
            <person name="Yang T.-J."/>
            <person name="Lee Y.-H."/>
            <person name="Bennetzen J.L."/>
            <person name="Choi D."/>
        </authorList>
    </citation>
    <scope>NUCLEOTIDE SEQUENCE [LARGE SCALE GENOMIC DNA]</scope>
    <source>
        <strain evidence="3">cv. PBC81</strain>
    </source>
</reference>
<comment type="caution">
    <text evidence="2">The sequence shown here is derived from an EMBL/GenBank/DDBJ whole genome shotgun (WGS) entry which is preliminary data.</text>
</comment>
<dbReference type="Pfam" id="PF22936">
    <property type="entry name" value="Pol_BBD"/>
    <property type="match status" value="1"/>
</dbReference>
<dbReference type="PANTHER" id="PTHR47592:SF30">
    <property type="entry name" value="CCHC-TYPE DOMAIN-CONTAINING PROTEIN"/>
    <property type="match status" value="1"/>
</dbReference>
<keyword evidence="3" id="KW-1185">Reference proteome</keyword>
<dbReference type="InterPro" id="IPR054722">
    <property type="entry name" value="PolX-like_BBD"/>
</dbReference>
<reference evidence="2 3" key="1">
    <citation type="journal article" date="2017" name="Genome Biol.">
        <title>New reference genome sequences of hot pepper reveal the massive evolution of plant disease-resistance genes by retroduplication.</title>
        <authorList>
            <person name="Kim S."/>
            <person name="Park J."/>
            <person name="Yeom S.I."/>
            <person name="Kim Y.M."/>
            <person name="Seo E."/>
            <person name="Kim K.T."/>
            <person name="Kim M.S."/>
            <person name="Lee J.M."/>
            <person name="Cheong K."/>
            <person name="Shin H.S."/>
            <person name="Kim S.B."/>
            <person name="Han K."/>
            <person name="Lee J."/>
            <person name="Park M."/>
            <person name="Lee H.A."/>
            <person name="Lee H.Y."/>
            <person name="Lee Y."/>
            <person name="Oh S."/>
            <person name="Lee J.H."/>
            <person name="Choi E."/>
            <person name="Choi E."/>
            <person name="Lee S.E."/>
            <person name="Jeon J."/>
            <person name="Kim H."/>
            <person name="Choi G."/>
            <person name="Song H."/>
            <person name="Lee J."/>
            <person name="Lee S.C."/>
            <person name="Kwon J.K."/>
            <person name="Lee H.Y."/>
            <person name="Koo N."/>
            <person name="Hong Y."/>
            <person name="Kim R.W."/>
            <person name="Kang W.H."/>
            <person name="Huh J.H."/>
            <person name="Kang B.C."/>
            <person name="Yang T.J."/>
            <person name="Lee Y.H."/>
            <person name="Bennetzen J.L."/>
            <person name="Choi D."/>
        </authorList>
    </citation>
    <scope>NUCLEOTIDE SEQUENCE [LARGE SCALE GENOMIC DNA]</scope>
    <source>
        <strain evidence="3">cv. PBC81</strain>
    </source>
</reference>
<dbReference type="AlphaFoldDB" id="A0A2G2XSY6"/>
<gene>
    <name evidence="2" type="ORF">CQW23_02922</name>
</gene>
<dbReference type="PANTHER" id="PTHR47592">
    <property type="entry name" value="PBF68 PROTEIN"/>
    <property type="match status" value="1"/>
</dbReference>
<feature type="domain" description="Retrovirus-related Pol polyprotein from transposon TNT 1-94-like beta-barrel" evidence="1">
    <location>
        <begin position="114"/>
        <end position="189"/>
    </location>
</feature>
<dbReference type="EMBL" id="MLFT02000001">
    <property type="protein sequence ID" value="PHT60559.1"/>
    <property type="molecule type" value="Genomic_DNA"/>
</dbReference>
<dbReference type="Proteomes" id="UP000224567">
    <property type="component" value="Unassembled WGS sequence"/>
</dbReference>
<evidence type="ECO:0000259" key="1">
    <source>
        <dbReference type="Pfam" id="PF22936"/>
    </source>
</evidence>
<proteinExistence type="predicted"/>
<dbReference type="OrthoDB" id="1304348at2759"/>
<sequence length="241" mass="26879">MEALSLNSSKANLVESFGTIAKDRYEGKQKNFQNKEQVKKKNNFNKLESRIKKSKRPCFVYGKLGHNAAQCYLRKGQNPKQKGQGDAQAHLTAGDEVIAAVIVEANLLANNTDWVLDTCASRYFYANKELFHEFKESTDGECVYMGNSTTAMGKGKILLKLTSRKTLALNNVLYIPSLRRNLVSGVLLNKVDLKLAFETDKIIISGRRDFIGKGYLNGGLFVLNIDQDIVNANISNSTYIV</sequence>
<protein>
    <recommendedName>
        <fullName evidence="1">Retrovirus-related Pol polyprotein from transposon TNT 1-94-like beta-barrel domain-containing protein</fullName>
    </recommendedName>
</protein>
<evidence type="ECO:0000313" key="3">
    <source>
        <dbReference type="Proteomes" id="UP000224567"/>
    </source>
</evidence>
<organism evidence="2 3">
    <name type="scientific">Capsicum baccatum</name>
    <name type="common">Peruvian pepper</name>
    <dbReference type="NCBI Taxonomy" id="33114"/>
    <lineage>
        <taxon>Eukaryota</taxon>
        <taxon>Viridiplantae</taxon>
        <taxon>Streptophyta</taxon>
        <taxon>Embryophyta</taxon>
        <taxon>Tracheophyta</taxon>
        <taxon>Spermatophyta</taxon>
        <taxon>Magnoliopsida</taxon>
        <taxon>eudicotyledons</taxon>
        <taxon>Gunneridae</taxon>
        <taxon>Pentapetalae</taxon>
        <taxon>asterids</taxon>
        <taxon>lamiids</taxon>
        <taxon>Solanales</taxon>
        <taxon>Solanaceae</taxon>
        <taxon>Solanoideae</taxon>
        <taxon>Capsiceae</taxon>
        <taxon>Capsicum</taxon>
    </lineage>
</organism>
<evidence type="ECO:0000313" key="2">
    <source>
        <dbReference type="EMBL" id="PHT60559.1"/>
    </source>
</evidence>
<accession>A0A2G2XSY6</accession>